<dbReference type="Proteomes" id="UP000019918">
    <property type="component" value="Unassembled WGS sequence"/>
</dbReference>
<dbReference type="GO" id="GO:0003677">
    <property type="term" value="F:DNA binding"/>
    <property type="evidence" value="ECO:0007669"/>
    <property type="project" value="UniProtKB-KW"/>
</dbReference>
<dbReference type="PATRIC" id="fig|69222.5.peg.135"/>
<dbReference type="SUPFAM" id="SSF56349">
    <property type="entry name" value="DNA breaking-rejoining enzymes"/>
    <property type="match status" value="1"/>
</dbReference>
<name>A0A014ND45_9GAMM</name>
<evidence type="ECO:0000313" key="7">
    <source>
        <dbReference type="Proteomes" id="UP000019918"/>
    </source>
</evidence>
<proteinExistence type="inferred from homology"/>
<dbReference type="Gene3D" id="1.10.443.10">
    <property type="entry name" value="Intergrase catalytic core"/>
    <property type="match status" value="1"/>
</dbReference>
<comment type="caution">
    <text evidence="6">The sequence shown here is derived from an EMBL/GenBank/DDBJ whole genome shotgun (WGS) entry which is preliminary data.</text>
</comment>
<evidence type="ECO:0000256" key="3">
    <source>
        <dbReference type="ARBA" id="ARBA00023125"/>
    </source>
</evidence>
<dbReference type="InterPro" id="IPR002104">
    <property type="entry name" value="Integrase_catalytic"/>
</dbReference>
<comment type="similarity">
    <text evidence="1">Belongs to the 'phage' integrase family.</text>
</comment>
<dbReference type="PROSITE" id="PS51898">
    <property type="entry name" value="TYR_RECOMBINASE"/>
    <property type="match status" value="1"/>
</dbReference>
<keyword evidence="3" id="KW-0238">DNA-binding</keyword>
<sequence length="550" mass="62993">MANKLSHKLSHTMIRGRTYYTNFRLNDSSSLVRISLGTDSYKQAEILMNQVRPFIPLVQNGTMQIAEFKSRLKGFRAATKKDFDEYLLNWLQSGLDEAKRLPELGRYQKLMTDSPISPQVSAEQARGYSDYYLGNMYNGNDMSARMMIAALKMKKLEVKEADIEQVYQAANQIDVNQAMMSQAYEAFYSGDLLKYQQLIDSMTSSLQKATSVTTQLPEDIREQIPKSLAPSLLECWNNYTNDKGKNWRKSIASENQRFFDVLCHVVGDIPVDQITKQLIRESLKVAENLPTRIKLPYSRMSLAECIEYDVPEDDLITSEHVHKHLKLWRSLLKTYLVDRCDILTKSPTDGITYEVKPNRGGNYTTSELSRIKDYLFSLPDNNYRKWYFLTLVYTGARRGEIAEIRKHHIRKDDETGRWYIFIESGKTEHAMRKVPLHRAIEPGLLAHVEGLKDSDLVFSTLPNYTIITSDWIVLMRAVDVADYNEYGLKRRVHSLRHTFISGAIAAGCSSALVQFVVGHSRTQSLGITARYTHTPPLKDLLPAVDLANQK</sequence>
<reference evidence="6 7" key="1">
    <citation type="submission" date="2014-02" db="EMBL/GenBank/DDBJ databases">
        <title>Draft genome of Erwinia mallotivora strain BT-MARDI, a papaya dieback pathogen.</title>
        <authorList>
            <person name="Redzuan R."/>
            <person name="Abu Bakar N."/>
            <person name="Badrun R."/>
            <person name="Mohd Raih M.F."/>
            <person name="Rozano L."/>
            <person name="Mat Amin N."/>
        </authorList>
    </citation>
    <scope>NUCLEOTIDE SEQUENCE [LARGE SCALE GENOMIC DNA]</scope>
    <source>
        <strain evidence="6 7">BT-MARDI</strain>
    </source>
</reference>
<dbReference type="AlphaFoldDB" id="A0A014ND45"/>
<evidence type="ECO:0000256" key="2">
    <source>
        <dbReference type="ARBA" id="ARBA00022908"/>
    </source>
</evidence>
<evidence type="ECO:0000256" key="4">
    <source>
        <dbReference type="ARBA" id="ARBA00023172"/>
    </source>
</evidence>
<dbReference type="EMBL" id="JFHN01000012">
    <property type="protein sequence ID" value="EXU77323.1"/>
    <property type="molecule type" value="Genomic_DNA"/>
</dbReference>
<keyword evidence="2" id="KW-0229">DNA integration</keyword>
<dbReference type="InterPro" id="IPR050090">
    <property type="entry name" value="Tyrosine_recombinase_XerCD"/>
</dbReference>
<dbReference type="PANTHER" id="PTHR30349">
    <property type="entry name" value="PHAGE INTEGRASE-RELATED"/>
    <property type="match status" value="1"/>
</dbReference>
<dbReference type="GO" id="GO:0015074">
    <property type="term" value="P:DNA integration"/>
    <property type="evidence" value="ECO:0007669"/>
    <property type="project" value="UniProtKB-KW"/>
</dbReference>
<evidence type="ECO:0000259" key="5">
    <source>
        <dbReference type="PROSITE" id="PS51898"/>
    </source>
</evidence>
<dbReference type="PANTHER" id="PTHR30349:SF41">
    <property type="entry name" value="INTEGRASE_RECOMBINASE PROTEIN MJ0367-RELATED"/>
    <property type="match status" value="1"/>
</dbReference>
<dbReference type="GO" id="GO:0006310">
    <property type="term" value="P:DNA recombination"/>
    <property type="evidence" value="ECO:0007669"/>
    <property type="project" value="UniProtKB-KW"/>
</dbReference>
<organism evidence="6 7">
    <name type="scientific">Erwinia mallotivora</name>
    <dbReference type="NCBI Taxonomy" id="69222"/>
    <lineage>
        <taxon>Bacteria</taxon>
        <taxon>Pseudomonadati</taxon>
        <taxon>Pseudomonadota</taxon>
        <taxon>Gammaproteobacteria</taxon>
        <taxon>Enterobacterales</taxon>
        <taxon>Erwiniaceae</taxon>
        <taxon>Erwinia</taxon>
    </lineage>
</organism>
<dbReference type="Pfam" id="PF00589">
    <property type="entry name" value="Phage_integrase"/>
    <property type="match status" value="1"/>
</dbReference>
<keyword evidence="4" id="KW-0233">DNA recombination</keyword>
<keyword evidence="7" id="KW-1185">Reference proteome</keyword>
<dbReference type="STRING" id="69222.BG55_00590"/>
<feature type="domain" description="Tyr recombinase" evidence="5">
    <location>
        <begin position="358"/>
        <end position="545"/>
    </location>
</feature>
<dbReference type="InterPro" id="IPR013762">
    <property type="entry name" value="Integrase-like_cat_sf"/>
</dbReference>
<accession>A0A014ND45</accession>
<evidence type="ECO:0000313" key="6">
    <source>
        <dbReference type="EMBL" id="EXU77323.1"/>
    </source>
</evidence>
<protein>
    <submittedName>
        <fullName evidence="6">Recombinase XerC</fullName>
    </submittedName>
</protein>
<dbReference type="InterPro" id="IPR011010">
    <property type="entry name" value="DNA_brk_join_enz"/>
</dbReference>
<gene>
    <name evidence="6" type="ORF">BG55_00590</name>
</gene>
<evidence type="ECO:0000256" key="1">
    <source>
        <dbReference type="ARBA" id="ARBA00008857"/>
    </source>
</evidence>